<evidence type="ECO:0000313" key="10">
    <source>
        <dbReference type="EMBL" id="ODQ44424.1"/>
    </source>
</evidence>
<evidence type="ECO:0000313" key="11">
    <source>
        <dbReference type="Proteomes" id="UP000094455"/>
    </source>
</evidence>
<dbReference type="EMBL" id="KV454007">
    <property type="protein sequence ID" value="ODQ44424.1"/>
    <property type="molecule type" value="Genomic_DNA"/>
</dbReference>
<comment type="subcellular location">
    <subcellularLocation>
        <location evidence="1 8">Nucleus</location>
    </subcellularLocation>
</comment>
<gene>
    <name evidence="8" type="primary">MED6</name>
    <name evidence="10" type="ORF">PICMEDRAFT_60549</name>
</gene>
<dbReference type="Pfam" id="PF04934">
    <property type="entry name" value="Med6"/>
    <property type="match status" value="1"/>
</dbReference>
<keyword evidence="4 8" id="KW-0805">Transcription regulation</keyword>
<dbReference type="Proteomes" id="UP000094455">
    <property type="component" value="Unassembled WGS sequence"/>
</dbReference>
<dbReference type="PANTHER" id="PTHR13104">
    <property type="entry name" value="MED-6-RELATED"/>
    <property type="match status" value="1"/>
</dbReference>
<keyword evidence="6 8" id="KW-0539">Nucleus</keyword>
<comment type="function">
    <text evidence="8">Component of the Mediator complex, a coactivator involved in the regulated transcription of nearly all RNA polymerase II-dependent genes. Mediator functions as a bridge to convey information from gene-specific regulatory proteins to the basal RNA polymerase II transcription machinery. Mediator is recruited to promoters by direct interactions with regulatory proteins and serves as a scaffold for the assembly of a functional preinitiation complex with RNA polymerase II and the general transcription factors.</text>
</comment>
<evidence type="ECO:0000256" key="8">
    <source>
        <dbReference type="RuleBase" id="RU364143"/>
    </source>
</evidence>
<feature type="compositionally biased region" description="Low complexity" evidence="9">
    <location>
        <begin position="208"/>
        <end position="222"/>
    </location>
</feature>
<proteinExistence type="inferred from homology"/>
<name>A0A1E3NE80_9ASCO</name>
<evidence type="ECO:0000256" key="6">
    <source>
        <dbReference type="ARBA" id="ARBA00023242"/>
    </source>
</evidence>
<dbReference type="OrthoDB" id="344220at2759"/>
<protein>
    <recommendedName>
        <fullName evidence="3 8">Mediator of RNA polymerase II transcription subunit 6</fullName>
    </recommendedName>
    <alternativeName>
        <fullName evidence="7 8">Mediator complex subunit 6</fullName>
    </alternativeName>
</protein>
<dbReference type="InterPro" id="IPR038566">
    <property type="entry name" value="Mediator_Med6_sf"/>
</dbReference>
<evidence type="ECO:0000256" key="9">
    <source>
        <dbReference type="SAM" id="MobiDB-lite"/>
    </source>
</evidence>
<evidence type="ECO:0000256" key="7">
    <source>
        <dbReference type="ARBA" id="ARBA00031259"/>
    </source>
</evidence>
<dbReference type="GO" id="GO:0006357">
    <property type="term" value="P:regulation of transcription by RNA polymerase II"/>
    <property type="evidence" value="ECO:0007669"/>
    <property type="project" value="InterPro"/>
</dbReference>
<accession>A0A1E3NE80</accession>
<comment type="subunit">
    <text evidence="8">Component of the Mediator complex.</text>
</comment>
<dbReference type="GO" id="GO:0016592">
    <property type="term" value="C:mediator complex"/>
    <property type="evidence" value="ECO:0007669"/>
    <property type="project" value="InterPro"/>
</dbReference>
<evidence type="ECO:0000256" key="1">
    <source>
        <dbReference type="ARBA" id="ARBA00004123"/>
    </source>
</evidence>
<organism evidence="10 11">
    <name type="scientific">Pichia membranifaciens NRRL Y-2026</name>
    <dbReference type="NCBI Taxonomy" id="763406"/>
    <lineage>
        <taxon>Eukaryota</taxon>
        <taxon>Fungi</taxon>
        <taxon>Dikarya</taxon>
        <taxon>Ascomycota</taxon>
        <taxon>Saccharomycotina</taxon>
        <taxon>Pichiomycetes</taxon>
        <taxon>Pichiales</taxon>
        <taxon>Pichiaceae</taxon>
        <taxon>Pichia</taxon>
    </lineage>
</organism>
<evidence type="ECO:0000256" key="2">
    <source>
        <dbReference type="ARBA" id="ARBA00007526"/>
    </source>
</evidence>
<dbReference type="GeneID" id="30180130"/>
<evidence type="ECO:0000256" key="5">
    <source>
        <dbReference type="ARBA" id="ARBA00023163"/>
    </source>
</evidence>
<dbReference type="GO" id="GO:0003712">
    <property type="term" value="F:transcription coregulator activity"/>
    <property type="evidence" value="ECO:0007669"/>
    <property type="project" value="InterPro"/>
</dbReference>
<dbReference type="RefSeq" id="XP_019015537.1">
    <property type="nucleotide sequence ID" value="XM_019163443.1"/>
</dbReference>
<comment type="similarity">
    <text evidence="2 8">Belongs to the Mediator complex subunit 6 family.</text>
</comment>
<sequence length="245" mass="27364">MNDRQEVLDELEWRSPEWINIYGLRSDNILEYFSLSPFWDRQCNNQVLKMQRQFQANDRGSGENGLPPMMIIPSFDAELRRLRGIEYVVHMIKEPDLWVIRKQRRVDDGSSAYAKNSGPAAISATMPLETYLAGGPGLAVPDDVVVLADYFCVGSKVYMASNVHAIVRQGVLSLSRSLSVAADRLGRFTNSTSTVNNIDLRRATTGSADAPPANGADAPMGASAEEKWKREESLFLLAVQKRKRQ</sequence>
<keyword evidence="5 8" id="KW-0804">Transcription</keyword>
<dbReference type="STRING" id="763406.A0A1E3NE80"/>
<dbReference type="InterPro" id="IPR007018">
    <property type="entry name" value="Mediator_Med6"/>
</dbReference>
<feature type="region of interest" description="Disordered" evidence="9">
    <location>
        <begin position="202"/>
        <end position="223"/>
    </location>
</feature>
<evidence type="ECO:0000256" key="4">
    <source>
        <dbReference type="ARBA" id="ARBA00023015"/>
    </source>
</evidence>
<dbReference type="Gene3D" id="3.10.450.580">
    <property type="entry name" value="Mediator complex, subunit Med6"/>
    <property type="match status" value="1"/>
</dbReference>
<keyword evidence="11" id="KW-1185">Reference proteome</keyword>
<reference evidence="10 11" key="1">
    <citation type="journal article" date="2016" name="Proc. Natl. Acad. Sci. U.S.A.">
        <title>Comparative genomics of biotechnologically important yeasts.</title>
        <authorList>
            <person name="Riley R."/>
            <person name="Haridas S."/>
            <person name="Wolfe K.H."/>
            <person name="Lopes M.R."/>
            <person name="Hittinger C.T."/>
            <person name="Goeker M."/>
            <person name="Salamov A.A."/>
            <person name="Wisecaver J.H."/>
            <person name="Long T.M."/>
            <person name="Calvey C.H."/>
            <person name="Aerts A.L."/>
            <person name="Barry K.W."/>
            <person name="Choi C."/>
            <person name="Clum A."/>
            <person name="Coughlan A.Y."/>
            <person name="Deshpande S."/>
            <person name="Douglass A.P."/>
            <person name="Hanson S.J."/>
            <person name="Klenk H.-P."/>
            <person name="LaButti K.M."/>
            <person name="Lapidus A."/>
            <person name="Lindquist E.A."/>
            <person name="Lipzen A.M."/>
            <person name="Meier-Kolthoff J.P."/>
            <person name="Ohm R.A."/>
            <person name="Otillar R.P."/>
            <person name="Pangilinan J.L."/>
            <person name="Peng Y."/>
            <person name="Rokas A."/>
            <person name="Rosa C.A."/>
            <person name="Scheuner C."/>
            <person name="Sibirny A.A."/>
            <person name="Slot J.C."/>
            <person name="Stielow J.B."/>
            <person name="Sun H."/>
            <person name="Kurtzman C.P."/>
            <person name="Blackwell M."/>
            <person name="Grigoriev I.V."/>
            <person name="Jeffries T.W."/>
        </authorList>
    </citation>
    <scope>NUCLEOTIDE SEQUENCE [LARGE SCALE GENOMIC DNA]</scope>
    <source>
        <strain evidence="10 11">NRRL Y-2026</strain>
    </source>
</reference>
<dbReference type="AlphaFoldDB" id="A0A1E3NE80"/>
<keyword evidence="8" id="KW-0010">Activator</keyword>
<evidence type="ECO:0000256" key="3">
    <source>
        <dbReference type="ARBA" id="ARBA00020634"/>
    </source>
</evidence>